<reference evidence="2" key="1">
    <citation type="journal article" date="2019" name="Int. J. Syst. Evol. Microbiol.">
        <title>The Global Catalogue of Microorganisms (GCM) 10K type strain sequencing project: providing services to taxonomists for standard genome sequencing and annotation.</title>
        <authorList>
            <consortium name="The Broad Institute Genomics Platform"/>
            <consortium name="The Broad Institute Genome Sequencing Center for Infectious Disease"/>
            <person name="Wu L."/>
            <person name="Ma J."/>
        </authorList>
    </citation>
    <scope>NUCLEOTIDE SEQUENCE [LARGE SCALE GENOMIC DNA]</scope>
    <source>
        <strain evidence="2">KCTC 42083</strain>
    </source>
</reference>
<accession>A0A8H9IPW2</accession>
<dbReference type="Proteomes" id="UP000608923">
    <property type="component" value="Unassembled WGS sequence"/>
</dbReference>
<evidence type="ECO:0000313" key="2">
    <source>
        <dbReference type="Proteomes" id="UP000608923"/>
    </source>
</evidence>
<comment type="caution">
    <text evidence="1">The sequence shown here is derived from an EMBL/GenBank/DDBJ whole genome shotgun (WGS) entry which is preliminary data.</text>
</comment>
<dbReference type="EMBL" id="BMZN01000003">
    <property type="protein sequence ID" value="GHC50488.1"/>
    <property type="molecule type" value="Genomic_DNA"/>
</dbReference>
<dbReference type="AlphaFoldDB" id="A0A8H9IPW2"/>
<name>A0A8H9IPW2_9BURK</name>
<sequence length="406" mass="44723">MVEIVEHPKVILTFEGQEWVAKVEVPVDSPEVVTYAFYLLRNKTRVAHSRYGKGLEVKFPNDGLAGHYQARVFIKEPATDDQPALVKTHDSERVVQLGSPYDLRRWSNRPVFERSFESPWSGHDVADGLYHFMDEGCYVDFLLGGMENLEAGSAVLVCFSGALTSRDGTSAPFFSGVEMAKRLDIPVISVSDPTLGRSHELFLGWYAGHESFTDLPNRIAILLDSFVERTSARLVLMGGSGGGFASLLILSLLQTQLASAFVWNPQTSLARYSPGPVKRFLDVAFPALSDVNDLKTALQVSGVPYSLDACAPTLVGKRHILYLQNRSDWHVKSHASPFLAKFGKGVQVSTEVFSFSTHLAYWEGDWGEGHLAPPKDIIASGLAAVIAGREPLTVALELEKELSLRR</sequence>
<keyword evidence="2" id="KW-1185">Reference proteome</keyword>
<dbReference type="RefSeq" id="WP_189392688.1">
    <property type="nucleotide sequence ID" value="NZ_BMZN01000003.1"/>
</dbReference>
<organism evidence="1 2">
    <name type="scientific">Alcaligenes pakistanensis</name>
    <dbReference type="NCBI Taxonomy" id="1482717"/>
    <lineage>
        <taxon>Bacteria</taxon>
        <taxon>Pseudomonadati</taxon>
        <taxon>Pseudomonadota</taxon>
        <taxon>Betaproteobacteria</taxon>
        <taxon>Burkholderiales</taxon>
        <taxon>Alcaligenaceae</taxon>
        <taxon>Alcaligenes</taxon>
    </lineage>
</organism>
<dbReference type="InterPro" id="IPR029058">
    <property type="entry name" value="AB_hydrolase_fold"/>
</dbReference>
<dbReference type="Gene3D" id="3.40.50.1820">
    <property type="entry name" value="alpha/beta hydrolase"/>
    <property type="match status" value="1"/>
</dbReference>
<protein>
    <submittedName>
        <fullName evidence="1">Uncharacterized protein</fullName>
    </submittedName>
</protein>
<dbReference type="SUPFAM" id="SSF53474">
    <property type="entry name" value="alpha/beta-Hydrolases"/>
    <property type="match status" value="1"/>
</dbReference>
<proteinExistence type="predicted"/>
<gene>
    <name evidence="1" type="ORF">GCM10010096_23060</name>
</gene>
<evidence type="ECO:0000313" key="1">
    <source>
        <dbReference type="EMBL" id="GHC50488.1"/>
    </source>
</evidence>